<sequence>MTLLKLILLISIAFQTLGGTSDHSDQQYIMKEIRHVIAKREWAINRKNWRIYRQTIINQSHYLQEQKRWFADAIRYIDPYTYDLRLKRIELKGKRTVQVWIEQRYRKQRRKISNVFPLIFVQTSKGWQDSDFPFYCLNQAGINVCYTDQSLEEKAHVALDIARRARYVLHQRFSWHPERIKIKLYHQPAWFRQSVKLSLPNWAGGWNEARQSIKLVTQREPLHSFAAGIVHEETHQMVSDLTKDNAAYWLQEGAAMYYEAKLLPGLHEEVPEHRLIHPLSLEQLQKMNLEQLNDTDASRYYISCYRWFSFLLNHFGEGKMKQLLTKLGRYSTIDVDSSDKISILNKRTQLELMRTFGQTFKELSSLERKDRIESQPEHVMPD</sequence>
<dbReference type="OrthoDB" id="57539at2"/>
<evidence type="ECO:0000313" key="2">
    <source>
        <dbReference type="EMBL" id="SHF00077.1"/>
    </source>
</evidence>
<proteinExistence type="predicted"/>
<dbReference type="RefSeq" id="WP_073154859.1">
    <property type="nucleotide sequence ID" value="NZ_FQVL01000006.1"/>
</dbReference>
<evidence type="ECO:0000313" key="3">
    <source>
        <dbReference type="Proteomes" id="UP000184476"/>
    </source>
</evidence>
<accession>A0A1M4Y2M2</accession>
<dbReference type="Proteomes" id="UP000184476">
    <property type="component" value="Unassembled WGS sequence"/>
</dbReference>
<dbReference type="InterPro" id="IPR039568">
    <property type="entry name" value="Peptidase_MA-like_dom"/>
</dbReference>
<reference evidence="2 3" key="1">
    <citation type="submission" date="2016-11" db="EMBL/GenBank/DDBJ databases">
        <authorList>
            <person name="Jaros S."/>
            <person name="Januszkiewicz K."/>
            <person name="Wedrychowicz H."/>
        </authorList>
    </citation>
    <scope>NUCLEOTIDE SEQUENCE [LARGE SCALE GENOMIC DNA]</scope>
    <source>
        <strain evidence="2 3">DSM 44666</strain>
    </source>
</reference>
<feature type="domain" description="Peptidase MA-like" evidence="1">
    <location>
        <begin position="180"/>
        <end position="334"/>
    </location>
</feature>
<evidence type="ECO:0000259" key="1">
    <source>
        <dbReference type="Pfam" id="PF13485"/>
    </source>
</evidence>
<organism evidence="2 3">
    <name type="scientific">Seinonella peptonophila</name>
    <dbReference type="NCBI Taxonomy" id="112248"/>
    <lineage>
        <taxon>Bacteria</taxon>
        <taxon>Bacillati</taxon>
        <taxon>Bacillota</taxon>
        <taxon>Bacilli</taxon>
        <taxon>Bacillales</taxon>
        <taxon>Thermoactinomycetaceae</taxon>
        <taxon>Seinonella</taxon>
    </lineage>
</organism>
<dbReference type="EMBL" id="FQVL01000006">
    <property type="protein sequence ID" value="SHF00077.1"/>
    <property type="molecule type" value="Genomic_DNA"/>
</dbReference>
<dbReference type="Pfam" id="PF13485">
    <property type="entry name" value="Peptidase_MA_2"/>
    <property type="match status" value="1"/>
</dbReference>
<protein>
    <recommendedName>
        <fullName evidence="1">Peptidase MA-like domain-containing protein</fullName>
    </recommendedName>
</protein>
<keyword evidence="3" id="KW-1185">Reference proteome</keyword>
<dbReference type="AlphaFoldDB" id="A0A1M4Y2M2"/>
<name>A0A1M4Y2M2_9BACL</name>
<gene>
    <name evidence="2" type="ORF">SAMN05444392_1065</name>
</gene>